<dbReference type="InParanoid" id="A0A7N6BUF7"/>
<dbReference type="OMA" id="GITFRIQ"/>
<name>A0A7N6BUF7_ANATE</name>
<reference evidence="8" key="2">
    <citation type="submission" date="2025-08" db="UniProtKB">
        <authorList>
            <consortium name="Ensembl"/>
        </authorList>
    </citation>
    <scope>IDENTIFICATION</scope>
</reference>
<dbReference type="InterPro" id="IPR038840">
    <property type="entry name" value="RWDD3"/>
</dbReference>
<proteinExistence type="predicted"/>
<dbReference type="Proteomes" id="UP000265040">
    <property type="component" value="Chromosome 3"/>
</dbReference>
<keyword evidence="9" id="KW-1185">Reference proteome</keyword>
<evidence type="ECO:0000256" key="1">
    <source>
        <dbReference type="ARBA" id="ARBA00004123"/>
    </source>
</evidence>
<dbReference type="FunFam" id="3.10.110.10:FF:000050">
    <property type="entry name" value="eIF-2-alpha kinase GCN2"/>
    <property type="match status" value="1"/>
</dbReference>
<dbReference type="RefSeq" id="XP_026234330.1">
    <property type="nucleotide sequence ID" value="XM_026378545.1"/>
</dbReference>
<comment type="subcellular location">
    <subcellularLocation>
        <location evidence="2">Cytoplasm</location>
    </subcellularLocation>
    <subcellularLocation>
        <location evidence="1">Nucleus</location>
    </subcellularLocation>
</comment>
<dbReference type="GO" id="GO:0033554">
    <property type="term" value="P:cellular response to stress"/>
    <property type="evidence" value="ECO:0007669"/>
    <property type="project" value="UniProtKB-ARBA"/>
</dbReference>
<dbReference type="GO" id="GO:0033235">
    <property type="term" value="P:positive regulation of protein sumoylation"/>
    <property type="evidence" value="ECO:0007669"/>
    <property type="project" value="InterPro"/>
</dbReference>
<evidence type="ECO:0000259" key="7">
    <source>
        <dbReference type="PROSITE" id="PS50908"/>
    </source>
</evidence>
<evidence type="ECO:0000256" key="4">
    <source>
        <dbReference type="ARBA" id="ARBA00022490"/>
    </source>
</evidence>
<organism evidence="8 9">
    <name type="scientific">Anabas testudineus</name>
    <name type="common">Climbing perch</name>
    <name type="synonym">Anthias testudineus</name>
    <dbReference type="NCBI Taxonomy" id="64144"/>
    <lineage>
        <taxon>Eukaryota</taxon>
        <taxon>Metazoa</taxon>
        <taxon>Chordata</taxon>
        <taxon>Craniata</taxon>
        <taxon>Vertebrata</taxon>
        <taxon>Euteleostomi</taxon>
        <taxon>Actinopterygii</taxon>
        <taxon>Neopterygii</taxon>
        <taxon>Teleostei</taxon>
        <taxon>Neoteleostei</taxon>
        <taxon>Acanthomorphata</taxon>
        <taxon>Anabantaria</taxon>
        <taxon>Anabantiformes</taxon>
        <taxon>Anabantoidei</taxon>
        <taxon>Anabantidae</taxon>
        <taxon>Anabas</taxon>
    </lineage>
</organism>
<dbReference type="OrthoDB" id="167315at2759"/>
<evidence type="ECO:0000256" key="2">
    <source>
        <dbReference type="ARBA" id="ARBA00004496"/>
    </source>
</evidence>
<evidence type="ECO:0000256" key="3">
    <source>
        <dbReference type="ARBA" id="ARBA00015444"/>
    </source>
</evidence>
<dbReference type="SMART" id="SM00591">
    <property type="entry name" value="RWD"/>
    <property type="match status" value="1"/>
</dbReference>
<reference evidence="8" key="1">
    <citation type="submission" date="2021-04" db="EMBL/GenBank/DDBJ databases">
        <authorList>
            <consortium name="Wellcome Sanger Institute Data Sharing"/>
        </authorList>
    </citation>
    <scope>NUCLEOTIDE SEQUENCE [LARGE SCALE GENOMIC DNA]</scope>
</reference>
<dbReference type="GeneID" id="113174494"/>
<sequence length="267" mass="30038">MSEAALDEVSVLSSIYCGAGEFQLLQQSAEDGVLLQINICVERERRLDVSLSFHLHPHYPSRPPDISVSSTGLSRSRCHNIRQKLLEQAATLPPEPMVHQLVEFLQECVELTEDCKGDQDGVEQTVGQEQWISVLLLDHIRSRNCYIGLLECWTQQLQLTGMLLLGRSILVILQGAKPDIKKFCRLLKTVKVDVDSSGKKCKERMMKVLIETPLSSSCGYGLKGFVVKNYQSLSELTASFQELHLTELYQQMLPSLRDWQHAGSHGD</sequence>
<keyword evidence="4" id="KW-0963">Cytoplasm</keyword>
<reference evidence="8" key="3">
    <citation type="submission" date="2025-09" db="UniProtKB">
        <authorList>
            <consortium name="Ensembl"/>
        </authorList>
    </citation>
    <scope>IDENTIFICATION</scope>
</reference>
<evidence type="ECO:0000256" key="6">
    <source>
        <dbReference type="ARBA" id="ARBA00053748"/>
    </source>
</evidence>
<dbReference type="Gene3D" id="3.10.110.10">
    <property type="entry name" value="Ubiquitin Conjugating Enzyme"/>
    <property type="match status" value="1"/>
</dbReference>
<protein>
    <recommendedName>
        <fullName evidence="3">RWD domain-containing protein 3</fullName>
    </recommendedName>
</protein>
<accession>A0A7N6BUF7</accession>
<dbReference type="PANTHER" id="PTHR15628:SF1">
    <property type="entry name" value="RWD DOMAIN-CONTAINING PROTEIN 3"/>
    <property type="match status" value="1"/>
</dbReference>
<dbReference type="GO" id="GO:0010468">
    <property type="term" value="P:regulation of gene expression"/>
    <property type="evidence" value="ECO:0007669"/>
    <property type="project" value="UniProtKB-ARBA"/>
</dbReference>
<dbReference type="GO" id="GO:0005634">
    <property type="term" value="C:nucleus"/>
    <property type="evidence" value="ECO:0007669"/>
    <property type="project" value="UniProtKB-SubCell"/>
</dbReference>
<evidence type="ECO:0000313" key="9">
    <source>
        <dbReference type="Proteomes" id="UP000265040"/>
    </source>
</evidence>
<dbReference type="GeneTree" id="ENSGT00390000000954"/>
<comment type="function">
    <text evidence="6">Enhancer of SUMO conjugation. Increases SUMO conjugation to proteins by promoting the: binding of E1 and E2 enzymes, thioester linkage between SUMO and ube2i/ubc9 and transfer of SUMO to specific target proteins which include hif1a, pias, nfkbia, nr3c1 and top1. Has no effect on ubiquitination.</text>
</comment>
<dbReference type="FunCoup" id="A0A7N6BUF7">
    <property type="interactions" value="461"/>
</dbReference>
<dbReference type="Ensembl" id="ENSATET00000059683.2">
    <property type="protein sequence ID" value="ENSATEP00000069021.1"/>
    <property type="gene ID" value="ENSATEG00000027892.2"/>
</dbReference>
<dbReference type="AlphaFoldDB" id="A0A7N6BUF7"/>
<dbReference type="SUPFAM" id="SSF54495">
    <property type="entry name" value="UBC-like"/>
    <property type="match status" value="1"/>
</dbReference>
<dbReference type="PROSITE" id="PS50908">
    <property type="entry name" value="RWD"/>
    <property type="match status" value="1"/>
</dbReference>
<gene>
    <name evidence="8" type="primary">RWDD3</name>
</gene>
<dbReference type="InterPro" id="IPR016135">
    <property type="entry name" value="UBQ-conjugating_enzyme/RWD"/>
</dbReference>
<evidence type="ECO:0000256" key="5">
    <source>
        <dbReference type="ARBA" id="ARBA00023242"/>
    </source>
</evidence>
<dbReference type="GO" id="GO:0005737">
    <property type="term" value="C:cytoplasm"/>
    <property type="evidence" value="ECO:0007669"/>
    <property type="project" value="UniProtKB-SubCell"/>
</dbReference>
<keyword evidence="5" id="KW-0539">Nucleus</keyword>
<dbReference type="PANTHER" id="PTHR15628">
    <property type="entry name" value="RWD DOMAIN-CONTAINING PROTEIN 3"/>
    <property type="match status" value="1"/>
</dbReference>
<evidence type="ECO:0000313" key="8">
    <source>
        <dbReference type="Ensembl" id="ENSATEP00000069021.1"/>
    </source>
</evidence>
<dbReference type="GO" id="GO:1902073">
    <property type="term" value="P:positive regulation of hypoxia-inducible factor-1alpha signaling pathway"/>
    <property type="evidence" value="ECO:0007669"/>
    <property type="project" value="InterPro"/>
</dbReference>
<dbReference type="Pfam" id="PF05773">
    <property type="entry name" value="RWD"/>
    <property type="match status" value="1"/>
</dbReference>
<feature type="domain" description="RWD" evidence="7">
    <location>
        <begin position="7"/>
        <end position="112"/>
    </location>
</feature>
<dbReference type="InterPro" id="IPR006575">
    <property type="entry name" value="RWD_dom"/>
</dbReference>